<keyword evidence="2" id="KW-1185">Reference proteome</keyword>
<protein>
    <submittedName>
        <fullName evidence="1">Uncharacterized protein</fullName>
    </submittedName>
</protein>
<comment type="caution">
    <text evidence="1">The sequence shown here is derived from an EMBL/GenBank/DDBJ whole genome shotgun (WGS) entry which is preliminary data.</text>
</comment>
<organism evidence="1 2">
    <name type="scientific">Saponaria officinalis</name>
    <name type="common">Common soapwort</name>
    <name type="synonym">Lychnis saponaria</name>
    <dbReference type="NCBI Taxonomy" id="3572"/>
    <lineage>
        <taxon>Eukaryota</taxon>
        <taxon>Viridiplantae</taxon>
        <taxon>Streptophyta</taxon>
        <taxon>Embryophyta</taxon>
        <taxon>Tracheophyta</taxon>
        <taxon>Spermatophyta</taxon>
        <taxon>Magnoliopsida</taxon>
        <taxon>eudicotyledons</taxon>
        <taxon>Gunneridae</taxon>
        <taxon>Pentapetalae</taxon>
        <taxon>Caryophyllales</taxon>
        <taxon>Caryophyllaceae</taxon>
        <taxon>Caryophylleae</taxon>
        <taxon>Saponaria</taxon>
    </lineage>
</organism>
<dbReference type="EMBL" id="JBDFQZ010000006">
    <property type="protein sequence ID" value="KAK9714490.1"/>
    <property type="molecule type" value="Genomic_DNA"/>
</dbReference>
<dbReference type="Proteomes" id="UP001443914">
    <property type="component" value="Unassembled WGS sequence"/>
</dbReference>
<reference evidence="1" key="1">
    <citation type="submission" date="2024-03" db="EMBL/GenBank/DDBJ databases">
        <title>WGS assembly of Saponaria officinalis var. Norfolk2.</title>
        <authorList>
            <person name="Jenkins J."/>
            <person name="Shu S."/>
            <person name="Grimwood J."/>
            <person name="Barry K."/>
            <person name="Goodstein D."/>
            <person name="Schmutz J."/>
            <person name="Leebens-Mack J."/>
            <person name="Osbourn A."/>
        </authorList>
    </citation>
    <scope>NUCLEOTIDE SEQUENCE [LARGE SCALE GENOMIC DNA]</scope>
    <source>
        <strain evidence="1">JIC</strain>
    </source>
</reference>
<proteinExistence type="predicted"/>
<name>A0AAW1K8R7_SAPOF</name>
<gene>
    <name evidence="1" type="ORF">RND81_06G098400</name>
</gene>
<dbReference type="AlphaFoldDB" id="A0AAW1K8R7"/>
<sequence length="106" mass="11511">MGSPLAAKLCSDSLCRGFLPPDNSYSVSKYSSIGSHRGTYGWIDMHLKISSPSQHMYETSTAVNPETVSAMLPTLGDLMNLLIENSDENILPTTYGSNRRTKLGPS</sequence>
<evidence type="ECO:0000313" key="2">
    <source>
        <dbReference type="Proteomes" id="UP001443914"/>
    </source>
</evidence>
<accession>A0AAW1K8R7</accession>
<evidence type="ECO:0000313" key="1">
    <source>
        <dbReference type="EMBL" id="KAK9714490.1"/>
    </source>
</evidence>